<dbReference type="GO" id="GO:0009739">
    <property type="term" value="P:response to gibberellin"/>
    <property type="evidence" value="ECO:0007669"/>
    <property type="project" value="TreeGrafter"/>
</dbReference>
<keyword evidence="5" id="KW-0539">Nucleus</keyword>
<dbReference type="SUPFAM" id="SSF46689">
    <property type="entry name" value="Homeodomain-like"/>
    <property type="match status" value="1"/>
</dbReference>
<dbReference type="InterPro" id="IPR052245">
    <property type="entry name" value="Plant_Stress_Dev_TF"/>
</dbReference>
<dbReference type="Pfam" id="PF00249">
    <property type="entry name" value="Myb_DNA-binding"/>
    <property type="match status" value="1"/>
</dbReference>
<gene>
    <name evidence="8" type="ORF">KK1_043286</name>
</gene>
<keyword evidence="2" id="KW-0805">Transcription regulation</keyword>
<dbReference type="EMBL" id="KQ484339">
    <property type="protein sequence ID" value="KYP35664.1"/>
    <property type="molecule type" value="Genomic_DNA"/>
</dbReference>
<accession>A0A151QZC5</accession>
<evidence type="ECO:0000313" key="8">
    <source>
        <dbReference type="EMBL" id="KYP35664.1"/>
    </source>
</evidence>
<dbReference type="Gramene" id="C.cajan_41229.t">
    <property type="protein sequence ID" value="C.cajan_41229.t"/>
    <property type="gene ID" value="C.cajan_41229"/>
</dbReference>
<evidence type="ECO:0000256" key="3">
    <source>
        <dbReference type="ARBA" id="ARBA00023125"/>
    </source>
</evidence>
<dbReference type="Proteomes" id="UP000075243">
    <property type="component" value="Unassembled WGS sequence"/>
</dbReference>
<dbReference type="GO" id="GO:0009751">
    <property type="term" value="P:response to salicylic acid"/>
    <property type="evidence" value="ECO:0007669"/>
    <property type="project" value="TreeGrafter"/>
</dbReference>
<feature type="domain" description="HTH myb-type" evidence="7">
    <location>
        <begin position="13"/>
        <end position="69"/>
    </location>
</feature>
<dbReference type="PANTHER" id="PTHR44191:SF69">
    <property type="entry name" value="MYB-LIKE DNA-BINDING DOMAIN, SHAQKYF CLASS PROTEIN"/>
    <property type="match status" value="1"/>
</dbReference>
<dbReference type="InterPro" id="IPR001005">
    <property type="entry name" value="SANT/Myb"/>
</dbReference>
<proteinExistence type="predicted"/>
<evidence type="ECO:0000313" key="9">
    <source>
        <dbReference type="Proteomes" id="UP000075243"/>
    </source>
</evidence>
<evidence type="ECO:0000256" key="4">
    <source>
        <dbReference type="ARBA" id="ARBA00023163"/>
    </source>
</evidence>
<evidence type="ECO:0000256" key="1">
    <source>
        <dbReference type="ARBA" id="ARBA00004123"/>
    </source>
</evidence>
<dbReference type="PROSITE" id="PS51294">
    <property type="entry name" value="HTH_MYB"/>
    <property type="match status" value="1"/>
</dbReference>
<name>A0A151QZC5_CAJCA</name>
<comment type="subcellular location">
    <subcellularLocation>
        <location evidence="1">Nucleus</location>
    </subcellularLocation>
</comment>
<evidence type="ECO:0000259" key="6">
    <source>
        <dbReference type="PROSITE" id="PS50090"/>
    </source>
</evidence>
<evidence type="ECO:0000259" key="7">
    <source>
        <dbReference type="PROSITE" id="PS51294"/>
    </source>
</evidence>
<dbReference type="InterPro" id="IPR009057">
    <property type="entry name" value="Homeodomain-like_sf"/>
</dbReference>
<dbReference type="Gene3D" id="1.10.10.60">
    <property type="entry name" value="Homeodomain-like"/>
    <property type="match status" value="1"/>
</dbReference>
<dbReference type="GO" id="GO:0005634">
    <property type="term" value="C:nucleus"/>
    <property type="evidence" value="ECO:0007669"/>
    <property type="project" value="UniProtKB-SubCell"/>
</dbReference>
<dbReference type="InterPro" id="IPR017930">
    <property type="entry name" value="Myb_dom"/>
</dbReference>
<evidence type="ECO:0000256" key="5">
    <source>
        <dbReference type="ARBA" id="ARBA00023242"/>
    </source>
</evidence>
<feature type="domain" description="Myb-like" evidence="6">
    <location>
        <begin position="21"/>
        <end position="65"/>
    </location>
</feature>
<reference evidence="8" key="1">
    <citation type="journal article" date="2012" name="Nat. Biotechnol.">
        <title>Draft genome sequence of pigeonpea (Cajanus cajan), an orphan legume crop of resource-poor farmers.</title>
        <authorList>
            <person name="Varshney R.K."/>
            <person name="Chen W."/>
            <person name="Li Y."/>
            <person name="Bharti A.K."/>
            <person name="Saxena R.K."/>
            <person name="Schlueter J.A."/>
            <person name="Donoghue M.T."/>
            <person name="Azam S."/>
            <person name="Fan G."/>
            <person name="Whaley A.M."/>
            <person name="Farmer A.D."/>
            <person name="Sheridan J."/>
            <person name="Iwata A."/>
            <person name="Tuteja R."/>
            <person name="Penmetsa R.V."/>
            <person name="Wu W."/>
            <person name="Upadhyaya H.D."/>
            <person name="Yang S.P."/>
            <person name="Shah T."/>
            <person name="Saxena K.B."/>
            <person name="Michael T."/>
            <person name="McCombie W.R."/>
            <person name="Yang B."/>
            <person name="Zhang G."/>
            <person name="Yang H."/>
            <person name="Wang J."/>
            <person name="Spillane C."/>
            <person name="Cook D.R."/>
            <person name="May G.D."/>
            <person name="Xu X."/>
            <person name="Jackson S.A."/>
        </authorList>
    </citation>
    <scope>NUCLEOTIDE SEQUENCE [LARGE SCALE GENOMIC DNA]</scope>
</reference>
<organism evidence="8 9">
    <name type="scientific">Cajanus cajan</name>
    <name type="common">Pigeon pea</name>
    <name type="synonym">Cajanus indicus</name>
    <dbReference type="NCBI Taxonomy" id="3821"/>
    <lineage>
        <taxon>Eukaryota</taxon>
        <taxon>Viridiplantae</taxon>
        <taxon>Streptophyta</taxon>
        <taxon>Embryophyta</taxon>
        <taxon>Tracheophyta</taxon>
        <taxon>Spermatophyta</taxon>
        <taxon>Magnoliopsida</taxon>
        <taxon>eudicotyledons</taxon>
        <taxon>Gunneridae</taxon>
        <taxon>Pentapetalae</taxon>
        <taxon>rosids</taxon>
        <taxon>fabids</taxon>
        <taxon>Fabales</taxon>
        <taxon>Fabaceae</taxon>
        <taxon>Papilionoideae</taxon>
        <taxon>50 kb inversion clade</taxon>
        <taxon>NPAAA clade</taxon>
        <taxon>indigoferoid/millettioid clade</taxon>
        <taxon>Phaseoleae</taxon>
        <taxon>Cajanus</taxon>
    </lineage>
</organism>
<dbReference type="GO" id="GO:0003677">
    <property type="term" value="F:DNA binding"/>
    <property type="evidence" value="ECO:0007669"/>
    <property type="project" value="UniProtKB-KW"/>
</dbReference>
<dbReference type="SMART" id="SM00717">
    <property type="entry name" value="SANT"/>
    <property type="match status" value="1"/>
</dbReference>
<protein>
    <submittedName>
        <fullName evidence="8">Myb-like protein J</fullName>
    </submittedName>
</protein>
<dbReference type="AlphaFoldDB" id="A0A151QZC5"/>
<dbReference type="PROSITE" id="PS50090">
    <property type="entry name" value="MYB_LIKE"/>
    <property type="match status" value="1"/>
</dbReference>
<keyword evidence="4" id="KW-0804">Transcription</keyword>
<keyword evidence="3" id="KW-0238">DNA-binding</keyword>
<sequence>MTPHLKQESTAASQRTKCVHWTEDEHRLFLLGLKRFGKGKWKDIAKKVLLTKTKTQIASHAQKFFLHKSSAKKRKSIHDLTLDDDANFKYDQQNREITGSPGNNLVQYSIDEHSPNEQLQEEPSPPFEAYSVLQHFEQQQQSEAPSAVQQLPHHLDNHDLAPLPDQIELPQLFNHENFIPHFAQLYSSDIFHQDLPNNFDFNFFDPKTWK</sequence>
<dbReference type="NCBIfam" id="TIGR01557">
    <property type="entry name" value="myb_SHAQKYF"/>
    <property type="match status" value="1"/>
</dbReference>
<keyword evidence="9" id="KW-1185">Reference proteome</keyword>
<dbReference type="CDD" id="cd00167">
    <property type="entry name" value="SANT"/>
    <property type="match status" value="1"/>
</dbReference>
<dbReference type="GO" id="GO:0006355">
    <property type="term" value="P:regulation of DNA-templated transcription"/>
    <property type="evidence" value="ECO:0007669"/>
    <property type="project" value="UniProtKB-ARBA"/>
</dbReference>
<evidence type="ECO:0000256" key="2">
    <source>
        <dbReference type="ARBA" id="ARBA00023015"/>
    </source>
</evidence>
<dbReference type="PANTHER" id="PTHR44191">
    <property type="entry name" value="TRANSCRIPTION FACTOR KUA1"/>
    <property type="match status" value="1"/>
</dbReference>
<dbReference type="InterPro" id="IPR006447">
    <property type="entry name" value="Myb_dom_plants"/>
</dbReference>